<keyword evidence="4" id="KW-0614">Plasmid</keyword>
<proteinExistence type="predicted"/>
<dbReference type="Gene3D" id="1.10.275.10">
    <property type="entry name" value="Fumarase/aspartase (N-terminal domain)"/>
    <property type="match status" value="1"/>
</dbReference>
<dbReference type="FunFam" id="1.10.275.10:FF:000001">
    <property type="entry name" value="Fumarate hydratase, mitochondrial"/>
    <property type="match status" value="1"/>
</dbReference>
<keyword evidence="1 4" id="KW-0456">Lyase</keyword>
<organism evidence="4 5">
    <name type="scientific">Rhizobium gallicum</name>
    <dbReference type="NCBI Taxonomy" id="56730"/>
    <lineage>
        <taxon>Bacteria</taxon>
        <taxon>Pseudomonadati</taxon>
        <taxon>Pseudomonadota</taxon>
        <taxon>Alphaproteobacteria</taxon>
        <taxon>Hyphomicrobiales</taxon>
        <taxon>Rhizobiaceae</taxon>
        <taxon>Rhizobium/Agrobacterium group</taxon>
        <taxon>Rhizobium</taxon>
    </lineage>
</organism>
<sequence>MTTVAQRSEHDFLGNMTLPVDALYGIQTARAVENFPITDVRLRDFPELVVALAMVKKACALANMDSGVLSTHAHDAIVAACDSIIAGQNHEHFVVDMIQGGAGTSTNMNANEVIANLALIKLGHKPGEYTYLHPNDQVNLSQSTNDVYPTAMRLAVVSQCGNLVSALDRLRQSFARKAVEFAHISKVGRTQLQDAVPMTLGMEFGGFAATVEEDIDRINQLSELLKEVNLGATAIGTGINSPAGYGQRAIAHLCQVSGYSFVKAKDLIEATSDVGAFVTFSFVLKRIAVKLSKICNDLRLLSSGPRAGIGEIHLPAVQPGSSIMPGKVNPVIPEVVNQVAYQVIGNDLTVTFAAEAGQLQLNAMEPVIILNVLQSIRILSRAINVLAERCVDGIEADAERCADHVNNSLVAVTALAPLIGYEGASHIAATALKSGVTVADAIAALGLMPPADFQQLVKNAWTFEAAQD</sequence>
<dbReference type="CDD" id="cd01357">
    <property type="entry name" value="Aspartase"/>
    <property type="match status" value="1"/>
</dbReference>
<feature type="domain" description="Fumarase C C-terminal" evidence="3">
    <location>
        <begin position="412"/>
        <end position="458"/>
    </location>
</feature>
<dbReference type="PRINTS" id="PR00145">
    <property type="entry name" value="ARGSUCLYASE"/>
</dbReference>
<dbReference type="GO" id="GO:0006531">
    <property type="term" value="P:aspartate metabolic process"/>
    <property type="evidence" value="ECO:0007669"/>
    <property type="project" value="TreeGrafter"/>
</dbReference>
<dbReference type="GO" id="GO:0008797">
    <property type="term" value="F:aspartate ammonia-lyase activity"/>
    <property type="evidence" value="ECO:0007669"/>
    <property type="project" value="UniProtKB-EC"/>
</dbReference>
<geneLocation type="plasmid" evidence="5">
    <name>prgalie4872d</name>
</geneLocation>
<gene>
    <name evidence="4" type="primary">aspA-2</name>
    <name evidence="4" type="ORF">IE4872_PD00260</name>
</gene>
<evidence type="ECO:0000313" key="4">
    <source>
        <dbReference type="EMBL" id="APO70798.1"/>
    </source>
</evidence>
<dbReference type="Gene3D" id="1.20.200.10">
    <property type="entry name" value="Fumarase/aspartase (Central domain)"/>
    <property type="match status" value="1"/>
</dbReference>
<evidence type="ECO:0000313" key="5">
    <source>
        <dbReference type="Proteomes" id="UP000184749"/>
    </source>
</evidence>
<dbReference type="NCBIfam" id="NF008909">
    <property type="entry name" value="PRK12273.1"/>
    <property type="match status" value="1"/>
</dbReference>
<dbReference type="InterPro" id="IPR008948">
    <property type="entry name" value="L-Aspartase-like"/>
</dbReference>
<protein>
    <submittedName>
        <fullName evidence="4">Aspartate ammonia-lyase 2</fullName>
        <ecNumber evidence="4">4.3.1.1</ecNumber>
    </submittedName>
</protein>
<dbReference type="PANTHER" id="PTHR42696">
    <property type="entry name" value="ASPARTATE AMMONIA-LYASE"/>
    <property type="match status" value="1"/>
</dbReference>
<accession>A0A1L5NSE9</accession>
<dbReference type="PANTHER" id="PTHR42696:SF2">
    <property type="entry name" value="ASPARTATE AMMONIA-LYASE"/>
    <property type="match status" value="1"/>
</dbReference>
<dbReference type="AlphaFoldDB" id="A0A1L5NSE9"/>
<dbReference type="InterPro" id="IPR024083">
    <property type="entry name" value="Fumarase/histidase_N"/>
</dbReference>
<evidence type="ECO:0000259" key="2">
    <source>
        <dbReference type="Pfam" id="PF00206"/>
    </source>
</evidence>
<name>A0A1L5NSE9_9HYPH</name>
<dbReference type="RefSeq" id="WP_074071235.1">
    <property type="nucleotide sequence ID" value="NZ_CP017105.1"/>
</dbReference>
<reference evidence="4 5" key="1">
    <citation type="submission" date="2016-09" db="EMBL/GenBank/DDBJ databases">
        <title>The complete genome sequences of Rhizobium gallicum, symbiovars gallicum and phaseoli, symbionts associated to common bean (Phaseolus vulgaris).</title>
        <authorList>
            <person name="Bustos P."/>
            <person name="Santamaria R.I."/>
            <person name="Perez-Carrascal O.M."/>
            <person name="Juarez S."/>
            <person name="Lozano L."/>
            <person name="Martinez-Flores I."/>
            <person name="Martinez-Romero E."/>
            <person name="Cevallos M."/>
            <person name="Romero D."/>
            <person name="Davila G."/>
            <person name="Gonzalez V."/>
        </authorList>
    </citation>
    <scope>NUCLEOTIDE SEQUENCE [LARGE SCALE GENOMIC DNA]</scope>
    <source>
        <strain evidence="4 5">IE4872</strain>
        <plasmid evidence="5">prgalie4872d</plasmid>
    </source>
</reference>
<dbReference type="InterPro" id="IPR018951">
    <property type="entry name" value="Fumarase_C_C"/>
</dbReference>
<dbReference type="EMBL" id="CP017105">
    <property type="protein sequence ID" value="APO70798.1"/>
    <property type="molecule type" value="Genomic_DNA"/>
</dbReference>
<dbReference type="GO" id="GO:0006099">
    <property type="term" value="P:tricarboxylic acid cycle"/>
    <property type="evidence" value="ECO:0007669"/>
    <property type="project" value="InterPro"/>
</dbReference>
<dbReference type="InterPro" id="IPR051546">
    <property type="entry name" value="Aspartate_Ammonia-Lyase"/>
</dbReference>
<feature type="domain" description="Fumarate lyase N-terminal" evidence="2">
    <location>
        <begin position="14"/>
        <end position="345"/>
    </location>
</feature>
<dbReference type="Gene3D" id="1.10.40.30">
    <property type="entry name" value="Fumarase/aspartase (C-terminal domain)"/>
    <property type="match status" value="1"/>
</dbReference>
<dbReference type="PROSITE" id="PS00163">
    <property type="entry name" value="FUMARATE_LYASES"/>
    <property type="match status" value="1"/>
</dbReference>
<dbReference type="EC" id="4.3.1.1" evidence="4"/>
<dbReference type="Pfam" id="PF00206">
    <property type="entry name" value="Lyase_1"/>
    <property type="match status" value="1"/>
</dbReference>
<dbReference type="InterPro" id="IPR020557">
    <property type="entry name" value="Fumarate_lyase_CS"/>
</dbReference>
<dbReference type="PRINTS" id="PR00149">
    <property type="entry name" value="FUMRATELYASE"/>
</dbReference>
<dbReference type="InterPro" id="IPR000362">
    <property type="entry name" value="Fumarate_lyase_fam"/>
</dbReference>
<evidence type="ECO:0000256" key="1">
    <source>
        <dbReference type="ARBA" id="ARBA00023239"/>
    </source>
</evidence>
<dbReference type="InterPro" id="IPR022761">
    <property type="entry name" value="Fumarate_lyase_N"/>
</dbReference>
<dbReference type="Proteomes" id="UP000184749">
    <property type="component" value="Plasmid pRgalIE4872d"/>
</dbReference>
<evidence type="ECO:0000259" key="3">
    <source>
        <dbReference type="Pfam" id="PF10415"/>
    </source>
</evidence>
<dbReference type="GO" id="GO:0005829">
    <property type="term" value="C:cytosol"/>
    <property type="evidence" value="ECO:0007669"/>
    <property type="project" value="TreeGrafter"/>
</dbReference>
<dbReference type="FunFam" id="1.20.200.10:FF:000001">
    <property type="entry name" value="Fumarate hydratase, mitochondrial"/>
    <property type="match status" value="1"/>
</dbReference>
<dbReference type="SUPFAM" id="SSF48557">
    <property type="entry name" value="L-aspartase-like"/>
    <property type="match status" value="1"/>
</dbReference>
<dbReference type="Pfam" id="PF10415">
    <property type="entry name" value="FumaraseC_C"/>
    <property type="match status" value="1"/>
</dbReference>